<dbReference type="Proteomes" id="UP000562027">
    <property type="component" value="Unassembled WGS sequence"/>
</dbReference>
<dbReference type="Pfam" id="PF13386">
    <property type="entry name" value="DsbD_2"/>
    <property type="match status" value="1"/>
</dbReference>
<feature type="transmembrane region" description="Helical" evidence="1">
    <location>
        <begin position="139"/>
        <end position="159"/>
    </location>
</feature>
<dbReference type="InterPro" id="IPR039447">
    <property type="entry name" value="UreH-like_TM_dom"/>
</dbReference>
<feature type="transmembrane region" description="Helical" evidence="1">
    <location>
        <begin position="165"/>
        <end position="187"/>
    </location>
</feature>
<dbReference type="EMBL" id="JACHLP010000001">
    <property type="protein sequence ID" value="MBB4841882.1"/>
    <property type="molecule type" value="Genomic_DNA"/>
</dbReference>
<protein>
    <submittedName>
        <fullName evidence="3">Sulfite exporter TauE/SafE</fullName>
    </submittedName>
</protein>
<reference evidence="3 4" key="1">
    <citation type="submission" date="2020-08" db="EMBL/GenBank/DDBJ databases">
        <title>Functional genomics of gut bacteria from endangered species of beetles.</title>
        <authorList>
            <person name="Carlos-Shanley C."/>
        </authorList>
    </citation>
    <scope>NUCLEOTIDE SEQUENCE [LARGE SCALE GENOMIC DNA]</scope>
    <source>
        <strain evidence="3 4">S00239</strain>
    </source>
</reference>
<organism evidence="3 4">
    <name type="scientific">Roseateles oligotrophus</name>
    <dbReference type="NCBI Taxonomy" id="1769250"/>
    <lineage>
        <taxon>Bacteria</taxon>
        <taxon>Pseudomonadati</taxon>
        <taxon>Pseudomonadota</taxon>
        <taxon>Betaproteobacteria</taxon>
        <taxon>Burkholderiales</taxon>
        <taxon>Sphaerotilaceae</taxon>
        <taxon>Roseateles</taxon>
    </lineage>
</organism>
<dbReference type="RefSeq" id="WP_184295637.1">
    <property type="nucleotide sequence ID" value="NZ_JACHLP010000001.1"/>
</dbReference>
<evidence type="ECO:0000313" key="3">
    <source>
        <dbReference type="EMBL" id="MBB4841882.1"/>
    </source>
</evidence>
<feature type="domain" description="Urease accessory protein UreH-like transmembrane" evidence="2">
    <location>
        <begin position="10"/>
        <end position="195"/>
    </location>
</feature>
<feature type="transmembrane region" description="Helical" evidence="1">
    <location>
        <begin position="45"/>
        <end position="62"/>
    </location>
</feature>
<feature type="transmembrane region" description="Helical" evidence="1">
    <location>
        <begin position="6"/>
        <end position="33"/>
    </location>
</feature>
<proteinExistence type="predicted"/>
<comment type="caution">
    <text evidence="3">The sequence shown here is derived from an EMBL/GenBank/DDBJ whole genome shotgun (WGS) entry which is preliminary data.</text>
</comment>
<dbReference type="AlphaFoldDB" id="A0A840L5C3"/>
<accession>A0A840L5C3</accession>
<keyword evidence="1" id="KW-0472">Membrane</keyword>
<feature type="transmembrane region" description="Helical" evidence="1">
    <location>
        <begin position="74"/>
        <end position="92"/>
    </location>
</feature>
<evidence type="ECO:0000313" key="4">
    <source>
        <dbReference type="Proteomes" id="UP000562027"/>
    </source>
</evidence>
<keyword evidence="4" id="KW-1185">Reference proteome</keyword>
<sequence length="236" mass="23763">MLDVALAGSALMMGLAGIPHCLAMCGASCTAAGGRSPYAFQLGRLLGYGLAGAVAAGSMQLLNQLGQSTALLRPLWVLVQVAAFLLGMALLLRGRQPAWLERLGQDVARQVEVPVGGLRRGGLSLAGTKRVAGAGLAGMAWVAWPCGLLHSALLLAALASGPVQGGLVMAAFALSSGAGLALGPWLLSRLRRRGSDGAGAVRLSVRLGGLGLALGSGWALGHGVWAQVAAVCGQWT</sequence>
<evidence type="ECO:0000259" key="2">
    <source>
        <dbReference type="Pfam" id="PF13386"/>
    </source>
</evidence>
<keyword evidence="1" id="KW-1133">Transmembrane helix</keyword>
<name>A0A840L5C3_9BURK</name>
<keyword evidence="1" id="KW-0812">Transmembrane</keyword>
<gene>
    <name evidence="3" type="ORF">HNP55_000377</name>
</gene>
<evidence type="ECO:0000256" key="1">
    <source>
        <dbReference type="SAM" id="Phobius"/>
    </source>
</evidence>